<feature type="transmembrane region" description="Helical" evidence="1">
    <location>
        <begin position="43"/>
        <end position="64"/>
    </location>
</feature>
<keyword evidence="1" id="KW-0472">Membrane</keyword>
<organism evidence="2 3">
    <name type="scientific">Polluticaenibacter yanchengensis</name>
    <dbReference type="NCBI Taxonomy" id="3014562"/>
    <lineage>
        <taxon>Bacteria</taxon>
        <taxon>Pseudomonadati</taxon>
        <taxon>Bacteroidota</taxon>
        <taxon>Chitinophagia</taxon>
        <taxon>Chitinophagales</taxon>
        <taxon>Chitinophagaceae</taxon>
        <taxon>Polluticaenibacter</taxon>
    </lineage>
</organism>
<sequence length="324" mass="36346">MRKLIKNILPTDDRKRKWTAVVLTVVISGLLTLWGIYGIGQYGIALFILTPLFIGAGSTILYGLKKEITKREALLISLLTLGIFTAGLLVFAIEGIICIAMAAPFGLLLTWVGSLIGYTIINKVPNNAPTAMLILMSVIPVMAFIEKNNEPTLTSVVTYIEINAAPQTVWKNVVEFPQLDEPDEFIFKTGIAYPINAKIVGTGVGAVRHCNFTTGSFVEPITVWDEPRLLKFDVVEQPAPMKELSFWDIDAPHLHDYFVSNQGQFKLSALPNGKTLLEGTTWYYHNIKPAIYWQLWSNHIIHKIHQRVLTHIKKTAENEKKYEP</sequence>
<gene>
    <name evidence="2" type="ORF">O3P16_10505</name>
</gene>
<comment type="caution">
    <text evidence="2">The sequence shown here is derived from an EMBL/GenBank/DDBJ whole genome shotgun (WGS) entry which is preliminary data.</text>
</comment>
<protein>
    <recommendedName>
        <fullName evidence="4">SRPBCC family protein</fullName>
    </recommendedName>
</protein>
<dbReference type="Proteomes" id="UP001210231">
    <property type="component" value="Unassembled WGS sequence"/>
</dbReference>
<reference evidence="2 3" key="1">
    <citation type="submission" date="2022-12" db="EMBL/GenBank/DDBJ databases">
        <title>Chitinophagaceae gen. sp. nov., a new member of the family Chitinophagaceae, isolated from soil in a chemical factory.</title>
        <authorList>
            <person name="Ke Z."/>
        </authorList>
    </citation>
    <scope>NUCLEOTIDE SEQUENCE [LARGE SCALE GENOMIC DNA]</scope>
    <source>
        <strain evidence="2 3">LY-5</strain>
    </source>
</reference>
<keyword evidence="1" id="KW-1133">Transmembrane helix</keyword>
<feature type="transmembrane region" description="Helical" evidence="1">
    <location>
        <begin position="99"/>
        <end position="121"/>
    </location>
</feature>
<name>A0ABT4UM50_9BACT</name>
<dbReference type="RefSeq" id="WP_407031563.1">
    <property type="nucleotide sequence ID" value="NZ_JAQGEF010000011.1"/>
</dbReference>
<evidence type="ECO:0008006" key="4">
    <source>
        <dbReference type="Google" id="ProtNLM"/>
    </source>
</evidence>
<proteinExistence type="predicted"/>
<dbReference type="InterPro" id="IPR023393">
    <property type="entry name" value="START-like_dom_sf"/>
</dbReference>
<feature type="transmembrane region" description="Helical" evidence="1">
    <location>
        <begin position="73"/>
        <end position="93"/>
    </location>
</feature>
<dbReference type="SUPFAM" id="SSF55961">
    <property type="entry name" value="Bet v1-like"/>
    <property type="match status" value="1"/>
</dbReference>
<evidence type="ECO:0000256" key="1">
    <source>
        <dbReference type="SAM" id="Phobius"/>
    </source>
</evidence>
<accession>A0ABT4UM50</accession>
<feature type="transmembrane region" description="Helical" evidence="1">
    <location>
        <begin position="128"/>
        <end position="145"/>
    </location>
</feature>
<evidence type="ECO:0000313" key="3">
    <source>
        <dbReference type="Proteomes" id="UP001210231"/>
    </source>
</evidence>
<keyword evidence="1" id="KW-0812">Transmembrane</keyword>
<feature type="transmembrane region" description="Helical" evidence="1">
    <location>
        <begin position="20"/>
        <end position="37"/>
    </location>
</feature>
<evidence type="ECO:0000313" key="2">
    <source>
        <dbReference type="EMBL" id="MDA3615238.1"/>
    </source>
</evidence>
<keyword evidence="3" id="KW-1185">Reference proteome</keyword>
<dbReference type="Gene3D" id="3.30.530.20">
    <property type="match status" value="1"/>
</dbReference>
<dbReference type="EMBL" id="JAQGEF010000011">
    <property type="protein sequence ID" value="MDA3615238.1"/>
    <property type="molecule type" value="Genomic_DNA"/>
</dbReference>